<dbReference type="RefSeq" id="WP_112220632.1">
    <property type="nucleotide sequence ID" value="NZ_MVJN01000013.1"/>
</dbReference>
<organism evidence="1 2">
    <name type="scientific">Legionella quinlivanii</name>
    <dbReference type="NCBI Taxonomy" id="45073"/>
    <lineage>
        <taxon>Bacteria</taxon>
        <taxon>Pseudomonadati</taxon>
        <taxon>Pseudomonadota</taxon>
        <taxon>Gammaproteobacteria</taxon>
        <taxon>Legionellales</taxon>
        <taxon>Legionellaceae</taxon>
        <taxon>Legionella</taxon>
    </lineage>
</organism>
<accession>A0A364LGB4</accession>
<comment type="caution">
    <text evidence="1">The sequence shown here is derived from an EMBL/GenBank/DDBJ whole genome shotgun (WGS) entry which is preliminary data.</text>
</comment>
<evidence type="ECO:0000313" key="1">
    <source>
        <dbReference type="EMBL" id="RAP34924.1"/>
    </source>
</evidence>
<proteinExistence type="predicted"/>
<dbReference type="AlphaFoldDB" id="A0A364LGB4"/>
<evidence type="ECO:0000313" key="2">
    <source>
        <dbReference type="Proteomes" id="UP000249458"/>
    </source>
</evidence>
<reference evidence="1 2" key="1">
    <citation type="submission" date="2017-02" db="EMBL/GenBank/DDBJ databases">
        <title>Legionella quilivanii strain from human: case report and whole genome sequencing analysis.</title>
        <authorList>
            <person name="Lalancette C."/>
            <person name="Leduc J.-M."/>
            <person name="Levesque S."/>
            <person name="Fournier E."/>
            <person name="Saoud J."/>
            <person name="Faucher S.P."/>
            <person name="Bernard K."/>
            <person name="Martineau C."/>
            <person name="Longtin J."/>
        </authorList>
    </citation>
    <scope>NUCLEOTIDE SEQUENCE [LARGE SCALE GENOMIC DNA]</scope>
    <source>
        <strain evidence="1 2">ID143958</strain>
    </source>
</reference>
<dbReference type="EMBL" id="MVJN01000013">
    <property type="protein sequence ID" value="RAP34924.1"/>
    <property type="molecule type" value="Genomic_DNA"/>
</dbReference>
<gene>
    <name evidence="1" type="ORF">B1207_14635</name>
</gene>
<protein>
    <submittedName>
        <fullName evidence="1">Uncharacterized protein</fullName>
    </submittedName>
</protein>
<dbReference type="Proteomes" id="UP000249458">
    <property type="component" value="Unassembled WGS sequence"/>
</dbReference>
<name>A0A364LGB4_9GAMM</name>
<sequence length="101" mass="11548">MKAIQINIPADIHFSQLACKRLPTGNLLFNWEPIEALCKANNMDIGFFKETNEENVVGLIWDWYFQCRNDGVIDSTMEEMINEVATEEQRGQAFSFPTATS</sequence>